<dbReference type="PANTHER" id="PTHR33361:SF16">
    <property type="entry name" value="DUF885 DOMAIN-CONTAINING PROTEIN"/>
    <property type="match status" value="1"/>
</dbReference>
<dbReference type="RefSeq" id="WP_210432550.1">
    <property type="nucleotide sequence ID" value="NZ_BKCM01000010.1"/>
</dbReference>
<keyword evidence="2" id="KW-1185">Reference proteome</keyword>
<evidence type="ECO:0008006" key="3">
    <source>
        <dbReference type="Google" id="ProtNLM"/>
    </source>
</evidence>
<protein>
    <recommendedName>
        <fullName evidence="3">DUF885 domain-containing protein</fullName>
    </recommendedName>
</protein>
<comment type="caution">
    <text evidence="1">The sequence shown here is derived from an EMBL/GenBank/DDBJ whole genome shotgun (WGS) entry which is preliminary data.</text>
</comment>
<dbReference type="InterPro" id="IPR010281">
    <property type="entry name" value="DUF885"/>
</dbReference>
<proteinExistence type="predicted"/>
<dbReference type="PROSITE" id="PS51257">
    <property type="entry name" value="PROKAR_LIPOPROTEIN"/>
    <property type="match status" value="1"/>
</dbReference>
<name>A0A5A7N050_9PROT</name>
<dbReference type="Proteomes" id="UP000325187">
    <property type="component" value="Unassembled WGS sequence"/>
</dbReference>
<dbReference type="EMBL" id="BKCM01000010">
    <property type="protein sequence ID" value="GER01478.1"/>
    <property type="molecule type" value="Genomic_DNA"/>
</dbReference>
<reference evidence="1 2" key="1">
    <citation type="submission" date="2019-09" db="EMBL/GenBank/DDBJ databases">
        <title>NBRP : Genome information of microbial organism related human and environment.</title>
        <authorList>
            <person name="Hattori M."/>
            <person name="Oshima K."/>
            <person name="Inaba H."/>
            <person name="Suda W."/>
            <person name="Sakamoto M."/>
            <person name="Iino T."/>
            <person name="Kitahara M."/>
            <person name="Oshida Y."/>
            <person name="Iida T."/>
            <person name="Kudo T."/>
            <person name="Itoh T."/>
            <person name="Ohkuma M."/>
        </authorList>
    </citation>
    <scope>NUCLEOTIDE SEQUENCE [LARGE SCALE GENOMIC DNA]</scope>
    <source>
        <strain evidence="1 2">Mie-1</strain>
    </source>
</reference>
<evidence type="ECO:0000313" key="1">
    <source>
        <dbReference type="EMBL" id="GER01478.1"/>
    </source>
</evidence>
<dbReference type="Pfam" id="PF05960">
    <property type="entry name" value="DUF885"/>
    <property type="match status" value="1"/>
</dbReference>
<sequence>MPGSSKRRFFFRGASSLVLAIGLTACGQGGNDAVNDQRSGMEQSGEAATEQAQTETQKLMAFFQKAFEEDVARSPMTQAYMGRKTEDYGKWDDLSDEAAAEELAINKARLEALKSFDVEALEPSAKLSYRLFQAVTSRDVESYKWRKYSYPVNQMFGWQQQIPSFLINIHGVTEASDADAYIARLEGVDGLVDQLIAHMKEREDMGIMPPKFVYPIVIEAARNVITGAPFGDSNKNSALLNDIESKIAKLDLPEDEAADLTARARTALKDVFGPAYERLIAEMERQEKIATTDDGVWKLPDGADYYAAQLASYTTTDLSADEIHQIGLDNVDRIHGEMRQIMEQVGFEGDLQAFFEFMRTDEQFYYENTDAGRQRYLDEATALIDTMRTRLPEMFGILPEADLVVKRVEPFREKAAGKAFYQQPALDGSRPGTYYANLYDMKDMPSYQMEALAYHEGIPGHHMQLAISQELDGLPMFQKLARFTAYTEGWGLYSEYLPKDMGFYEDPYSDFGRLAMELWRACRLVVDTGLHAKKWTREQAIDYLRENTPNPEGDVVKAIERYIVMPGQATAYMIGKEKILALREKARLELGEAFDMRGYHDEVLRHGPLPLDILEENVDAWIALKKQAG</sequence>
<gene>
    <name evidence="1" type="ORF">JCM17845_21010</name>
</gene>
<evidence type="ECO:0000313" key="2">
    <source>
        <dbReference type="Proteomes" id="UP000325187"/>
    </source>
</evidence>
<dbReference type="AlphaFoldDB" id="A0A5A7N050"/>
<organism evidence="1 2">
    <name type="scientific">Iodidimonas gelatinilytica</name>
    <dbReference type="NCBI Taxonomy" id="1236966"/>
    <lineage>
        <taxon>Bacteria</taxon>
        <taxon>Pseudomonadati</taxon>
        <taxon>Pseudomonadota</taxon>
        <taxon>Alphaproteobacteria</taxon>
        <taxon>Iodidimonadales</taxon>
        <taxon>Iodidimonadaceae</taxon>
        <taxon>Iodidimonas</taxon>
    </lineage>
</organism>
<dbReference type="PANTHER" id="PTHR33361">
    <property type="entry name" value="GLR0591 PROTEIN"/>
    <property type="match status" value="1"/>
</dbReference>
<accession>A0A5A7N050</accession>